<comment type="cofactor">
    <cofactor evidence="2">
        <name>Mg(2+)</name>
        <dbReference type="ChEBI" id="CHEBI:18420"/>
    </cofactor>
    <text evidence="2">Binds 1 Mg(2+) ion.</text>
</comment>
<feature type="binding site" evidence="2">
    <location>
        <position position="96"/>
    </location>
    <ligand>
        <name>Zn(2+)</name>
        <dbReference type="ChEBI" id="CHEBI:29105"/>
        <label>2</label>
    </ligand>
</feature>
<sequence>MDFFNESYMPYNLERDTSLTPSLEEMTETAIKIVSKGNGAENGYFLFIEGGLIDLGHHGNWAQKAFDETVEFSKAINKALEMTSEKDTLIVVTSDHSHTMSISGYPERYNDIFGVAGIGDFGLPYLTINYANGPGFLESGHNYTLDNTSDKDFRFPAVARLDYETHGGDDVGIFARGPWSHLYSGVLEQHIIPHIMKYASCVGEGLTACSGAFSNVATLSLPIILGALFSLFYL</sequence>
<keyword evidence="2" id="KW-0479">Metal-binding</keyword>
<dbReference type="Gene3D" id="3.40.720.10">
    <property type="entry name" value="Alkaline Phosphatase, subunit A"/>
    <property type="match status" value="1"/>
</dbReference>
<evidence type="ECO:0000256" key="1">
    <source>
        <dbReference type="ARBA" id="ARBA00012647"/>
    </source>
</evidence>
<dbReference type="InterPro" id="IPR001952">
    <property type="entry name" value="Alkaline_phosphatase"/>
</dbReference>
<evidence type="ECO:0000313" key="3">
    <source>
        <dbReference type="EMBL" id="KAJ8956594.1"/>
    </source>
</evidence>
<proteinExistence type="predicted"/>
<evidence type="ECO:0000313" key="4">
    <source>
        <dbReference type="Proteomes" id="UP001162156"/>
    </source>
</evidence>
<reference evidence="3" key="1">
    <citation type="journal article" date="2023" name="Insect Mol. Biol.">
        <title>Genome sequencing provides insights into the evolution of gene families encoding plant cell wall-degrading enzymes in longhorned beetles.</title>
        <authorList>
            <person name="Shin N.R."/>
            <person name="Okamura Y."/>
            <person name="Kirsch R."/>
            <person name="Pauchet Y."/>
        </authorList>
    </citation>
    <scope>NUCLEOTIDE SEQUENCE</scope>
    <source>
        <strain evidence="3">RBIC_L_NR</strain>
    </source>
</reference>
<dbReference type="SMART" id="SM00098">
    <property type="entry name" value="alkPPc"/>
    <property type="match status" value="1"/>
</dbReference>
<comment type="cofactor">
    <cofactor evidence="2">
        <name>Zn(2+)</name>
        <dbReference type="ChEBI" id="CHEBI:29105"/>
    </cofactor>
    <text evidence="2">Binds 2 Zn(2+) ions.</text>
</comment>
<keyword evidence="2" id="KW-0460">Magnesium</keyword>
<protein>
    <recommendedName>
        <fullName evidence="1">alkaline phosphatase</fullName>
        <ecNumber evidence="1">3.1.3.1</ecNumber>
    </recommendedName>
</protein>
<dbReference type="Proteomes" id="UP001162156">
    <property type="component" value="Unassembled WGS sequence"/>
</dbReference>
<keyword evidence="4" id="KW-1185">Reference proteome</keyword>
<feature type="binding site" evidence="2">
    <location>
        <position position="95"/>
    </location>
    <ligand>
        <name>Zn(2+)</name>
        <dbReference type="ChEBI" id="CHEBI:29105"/>
        <label>2</label>
    </ligand>
</feature>
<evidence type="ECO:0000256" key="2">
    <source>
        <dbReference type="PIRSR" id="PIRSR601952-2"/>
    </source>
</evidence>
<dbReference type="AlphaFoldDB" id="A0AAV8Z0M5"/>
<keyword evidence="2" id="KW-0862">Zinc</keyword>
<organism evidence="3 4">
    <name type="scientific">Rhamnusium bicolor</name>
    <dbReference type="NCBI Taxonomy" id="1586634"/>
    <lineage>
        <taxon>Eukaryota</taxon>
        <taxon>Metazoa</taxon>
        <taxon>Ecdysozoa</taxon>
        <taxon>Arthropoda</taxon>
        <taxon>Hexapoda</taxon>
        <taxon>Insecta</taxon>
        <taxon>Pterygota</taxon>
        <taxon>Neoptera</taxon>
        <taxon>Endopterygota</taxon>
        <taxon>Coleoptera</taxon>
        <taxon>Polyphaga</taxon>
        <taxon>Cucujiformia</taxon>
        <taxon>Chrysomeloidea</taxon>
        <taxon>Cerambycidae</taxon>
        <taxon>Lepturinae</taxon>
        <taxon>Rhagiini</taxon>
        <taxon>Rhamnusium</taxon>
    </lineage>
</organism>
<dbReference type="InterPro" id="IPR017850">
    <property type="entry name" value="Alkaline_phosphatase_core_sf"/>
</dbReference>
<dbReference type="PANTHER" id="PTHR11596:SF91">
    <property type="entry name" value="ALKALINE PHOSPHATASE-RELATED"/>
    <property type="match status" value="1"/>
</dbReference>
<gene>
    <name evidence="3" type="ORF">NQ314_006680</name>
</gene>
<feature type="binding site" evidence="2">
    <location>
        <position position="58"/>
    </location>
    <ligand>
        <name>Zn(2+)</name>
        <dbReference type="ChEBI" id="CHEBI:29105"/>
        <label>2</label>
    </ligand>
</feature>
<dbReference type="PANTHER" id="PTHR11596">
    <property type="entry name" value="ALKALINE PHOSPHATASE"/>
    <property type="match status" value="1"/>
</dbReference>
<feature type="binding site" evidence="2">
    <location>
        <position position="166"/>
    </location>
    <ligand>
        <name>Zn(2+)</name>
        <dbReference type="ChEBI" id="CHEBI:29105"/>
        <label>2</label>
    </ligand>
</feature>
<dbReference type="Pfam" id="PF00245">
    <property type="entry name" value="Alk_phosphatase"/>
    <property type="match status" value="1"/>
</dbReference>
<feature type="binding site" evidence="2">
    <location>
        <position position="49"/>
    </location>
    <ligand>
        <name>Mg(2+)</name>
        <dbReference type="ChEBI" id="CHEBI:18420"/>
    </ligand>
</feature>
<feature type="binding site" evidence="2">
    <location>
        <position position="54"/>
    </location>
    <ligand>
        <name>Zn(2+)</name>
        <dbReference type="ChEBI" id="CHEBI:29105"/>
        <label>2</label>
    </ligand>
</feature>
<name>A0AAV8Z0M5_9CUCU</name>
<dbReference type="SUPFAM" id="SSF53649">
    <property type="entry name" value="Alkaline phosphatase-like"/>
    <property type="match status" value="1"/>
</dbReference>
<comment type="caution">
    <text evidence="3">The sequence shown here is derived from an EMBL/GenBank/DDBJ whole genome shotgun (WGS) entry which is preliminary data.</text>
</comment>
<dbReference type="GO" id="GO:0046872">
    <property type="term" value="F:metal ion binding"/>
    <property type="evidence" value="ECO:0007669"/>
    <property type="project" value="UniProtKB-KW"/>
</dbReference>
<dbReference type="EMBL" id="JANEYF010001809">
    <property type="protein sequence ID" value="KAJ8956594.1"/>
    <property type="molecule type" value="Genomic_DNA"/>
</dbReference>
<accession>A0AAV8Z0M5</accession>
<dbReference type="GO" id="GO:0004035">
    <property type="term" value="F:alkaline phosphatase activity"/>
    <property type="evidence" value="ECO:0007669"/>
    <property type="project" value="UniProtKB-EC"/>
</dbReference>
<dbReference type="EC" id="3.1.3.1" evidence="1"/>